<evidence type="ECO:0000256" key="1">
    <source>
        <dbReference type="ARBA" id="ARBA00006484"/>
    </source>
</evidence>
<organism evidence="3 4">
    <name type="scientific">Novosphingobium album</name>
    <name type="common">ex Hu et al. 2023</name>
    <dbReference type="NCBI Taxonomy" id="2930093"/>
    <lineage>
        <taxon>Bacteria</taxon>
        <taxon>Pseudomonadati</taxon>
        <taxon>Pseudomonadota</taxon>
        <taxon>Alphaproteobacteria</taxon>
        <taxon>Sphingomonadales</taxon>
        <taxon>Sphingomonadaceae</taxon>
        <taxon>Novosphingobium</taxon>
    </lineage>
</organism>
<comment type="similarity">
    <text evidence="1">Belongs to the short-chain dehydrogenases/reductases (SDR) family.</text>
</comment>
<dbReference type="CDD" id="cd05233">
    <property type="entry name" value="SDR_c"/>
    <property type="match status" value="1"/>
</dbReference>
<dbReference type="InterPro" id="IPR020904">
    <property type="entry name" value="Sc_DH/Rdtase_CS"/>
</dbReference>
<dbReference type="Pfam" id="PF13561">
    <property type="entry name" value="adh_short_C2"/>
    <property type="match status" value="1"/>
</dbReference>
<dbReference type="SUPFAM" id="SSF51735">
    <property type="entry name" value="NAD(P)-binding Rossmann-fold domains"/>
    <property type="match status" value="1"/>
</dbReference>
<comment type="caution">
    <text evidence="3">The sequence shown here is derived from an EMBL/GenBank/DDBJ whole genome shotgun (WGS) entry which is preliminary data.</text>
</comment>
<dbReference type="EMBL" id="JALHLE010000030">
    <property type="protein sequence ID" value="MCJ2180260.1"/>
    <property type="molecule type" value="Genomic_DNA"/>
</dbReference>
<dbReference type="InterPro" id="IPR002347">
    <property type="entry name" value="SDR_fam"/>
</dbReference>
<name>A0ABT0B5C2_9SPHN</name>
<accession>A0ABT0B5C2</accession>
<evidence type="ECO:0000313" key="4">
    <source>
        <dbReference type="Proteomes" id="UP001162880"/>
    </source>
</evidence>
<dbReference type="PANTHER" id="PTHR24321:SF14">
    <property type="entry name" value="SHORT-CHAIN TYPE DEHYDROGENASE_REDUCTASE BLR2146-RELATED"/>
    <property type="match status" value="1"/>
</dbReference>
<reference evidence="3" key="1">
    <citation type="submission" date="2022-03" db="EMBL/GenBank/DDBJ databases">
        <title>Identification of a novel bacterium isolated from mangrove sediments.</title>
        <authorList>
            <person name="Pan X."/>
        </authorList>
    </citation>
    <scope>NUCLEOTIDE SEQUENCE</scope>
    <source>
        <strain evidence="3">B2580</strain>
    </source>
</reference>
<dbReference type="Gene3D" id="3.40.50.720">
    <property type="entry name" value="NAD(P)-binding Rossmann-like Domain"/>
    <property type="match status" value="1"/>
</dbReference>
<dbReference type="PANTHER" id="PTHR24321">
    <property type="entry name" value="DEHYDROGENASES, SHORT CHAIN"/>
    <property type="match status" value="1"/>
</dbReference>
<evidence type="ECO:0000313" key="3">
    <source>
        <dbReference type="EMBL" id="MCJ2180260.1"/>
    </source>
</evidence>
<evidence type="ECO:0000256" key="2">
    <source>
        <dbReference type="ARBA" id="ARBA00023002"/>
    </source>
</evidence>
<dbReference type="Proteomes" id="UP001162880">
    <property type="component" value="Unassembled WGS sequence"/>
</dbReference>
<dbReference type="InterPro" id="IPR036291">
    <property type="entry name" value="NAD(P)-bd_dom_sf"/>
</dbReference>
<dbReference type="PRINTS" id="PR00081">
    <property type="entry name" value="GDHRDH"/>
</dbReference>
<gene>
    <name evidence="3" type="ORF">MTR64_16935</name>
</gene>
<proteinExistence type="inferred from homology"/>
<sequence length="254" mass="26539">MRRLEGKTILVAGGGGIGGELAHRYAREGANVILGDCNGDSARAVASEIEQAGGTAIGVDLDGADEASIASAVERAVTTFGGLDGLHANFASFADNGNDVGVLELPLEALDETLRVNLRGFYLCTRAALPPILARGGGTILYTSSVAAYTGEPTRVAYAMAKAADHALMRHVAARYGPQGVRANAVAPGAIMHEKWEEALPQEMKDWLFGNAMIKSRLGRPQDIAAISAMLMSEEGSYITGQVFCVDGGVTMRS</sequence>
<dbReference type="PROSITE" id="PS00061">
    <property type="entry name" value="ADH_SHORT"/>
    <property type="match status" value="1"/>
</dbReference>
<keyword evidence="2" id="KW-0560">Oxidoreductase</keyword>
<keyword evidence="4" id="KW-1185">Reference proteome</keyword>
<protein>
    <submittedName>
        <fullName evidence="3">SDR family oxidoreductase</fullName>
    </submittedName>
</protein>
<dbReference type="RefSeq" id="WP_243995693.1">
    <property type="nucleotide sequence ID" value="NZ_JALHLE010000030.1"/>
</dbReference>